<gene>
    <name evidence="1" type="ORF">B0H16DRAFT_1210759</name>
</gene>
<reference evidence="1" key="1">
    <citation type="submission" date="2023-03" db="EMBL/GenBank/DDBJ databases">
        <title>Massive genome expansion in bonnet fungi (Mycena s.s.) driven by repeated elements and novel gene families across ecological guilds.</title>
        <authorList>
            <consortium name="Lawrence Berkeley National Laboratory"/>
            <person name="Harder C.B."/>
            <person name="Miyauchi S."/>
            <person name="Viragh M."/>
            <person name="Kuo A."/>
            <person name="Thoen E."/>
            <person name="Andreopoulos B."/>
            <person name="Lu D."/>
            <person name="Skrede I."/>
            <person name="Drula E."/>
            <person name="Henrissat B."/>
            <person name="Morin E."/>
            <person name="Kohler A."/>
            <person name="Barry K."/>
            <person name="LaButti K."/>
            <person name="Morin E."/>
            <person name="Salamov A."/>
            <person name="Lipzen A."/>
            <person name="Mereny Z."/>
            <person name="Hegedus B."/>
            <person name="Baldrian P."/>
            <person name="Stursova M."/>
            <person name="Weitz H."/>
            <person name="Taylor A."/>
            <person name="Grigoriev I.V."/>
            <person name="Nagy L.G."/>
            <person name="Martin F."/>
            <person name="Kauserud H."/>
        </authorList>
    </citation>
    <scope>NUCLEOTIDE SEQUENCE</scope>
    <source>
        <strain evidence="1">CBHHK182m</strain>
    </source>
</reference>
<evidence type="ECO:0008006" key="3">
    <source>
        <dbReference type="Google" id="ProtNLM"/>
    </source>
</evidence>
<proteinExistence type="predicted"/>
<accession>A0AAD7JLP8</accession>
<dbReference type="Gene3D" id="1.20.1280.50">
    <property type="match status" value="1"/>
</dbReference>
<sequence>ETEICDVESTLRALRRRRSALLREQIVLCSEMPQLRGIMSSIRRLPPEIIGEIFLYLTPVLLKGDYRNHRAYSKSDPPPKTKIPWYLGQICRYWRSVALSLRSLWS</sequence>
<evidence type="ECO:0000313" key="1">
    <source>
        <dbReference type="EMBL" id="KAJ7766663.1"/>
    </source>
</evidence>
<dbReference type="EMBL" id="JARKIB010000023">
    <property type="protein sequence ID" value="KAJ7766663.1"/>
    <property type="molecule type" value="Genomic_DNA"/>
</dbReference>
<dbReference type="Proteomes" id="UP001215598">
    <property type="component" value="Unassembled WGS sequence"/>
</dbReference>
<keyword evidence="2" id="KW-1185">Reference proteome</keyword>
<comment type="caution">
    <text evidence="1">The sequence shown here is derived from an EMBL/GenBank/DDBJ whole genome shotgun (WGS) entry which is preliminary data.</text>
</comment>
<protein>
    <recommendedName>
        <fullName evidence="3">F-box domain-containing protein</fullName>
    </recommendedName>
</protein>
<feature type="non-terminal residue" evidence="1">
    <location>
        <position position="106"/>
    </location>
</feature>
<evidence type="ECO:0000313" key="2">
    <source>
        <dbReference type="Proteomes" id="UP001215598"/>
    </source>
</evidence>
<dbReference type="AlphaFoldDB" id="A0AAD7JLP8"/>
<name>A0AAD7JLP8_9AGAR</name>
<feature type="non-terminal residue" evidence="1">
    <location>
        <position position="1"/>
    </location>
</feature>
<organism evidence="1 2">
    <name type="scientific">Mycena metata</name>
    <dbReference type="NCBI Taxonomy" id="1033252"/>
    <lineage>
        <taxon>Eukaryota</taxon>
        <taxon>Fungi</taxon>
        <taxon>Dikarya</taxon>
        <taxon>Basidiomycota</taxon>
        <taxon>Agaricomycotina</taxon>
        <taxon>Agaricomycetes</taxon>
        <taxon>Agaricomycetidae</taxon>
        <taxon>Agaricales</taxon>
        <taxon>Marasmiineae</taxon>
        <taxon>Mycenaceae</taxon>
        <taxon>Mycena</taxon>
    </lineage>
</organism>